<feature type="compositionally biased region" description="Polar residues" evidence="1">
    <location>
        <begin position="1"/>
        <end position="12"/>
    </location>
</feature>
<dbReference type="Proteomes" id="UP000001903">
    <property type="component" value="Chromosome"/>
</dbReference>
<protein>
    <recommendedName>
        <fullName evidence="4">Secreted protein</fullName>
    </recommendedName>
</protein>
<accession>D2RSM5</accession>
<feature type="compositionally biased region" description="Low complexity" evidence="1">
    <location>
        <begin position="36"/>
        <end position="45"/>
    </location>
</feature>
<feature type="region of interest" description="Disordered" evidence="1">
    <location>
        <begin position="1"/>
        <end position="45"/>
    </location>
</feature>
<dbReference type="HOGENOM" id="CLU_055269_1_0_2"/>
<proteinExistence type="predicted"/>
<gene>
    <name evidence="2" type="ordered locus">Htur_1916</name>
</gene>
<name>D2RSM5_HALTV</name>
<feature type="compositionally biased region" description="Basic and acidic residues" evidence="1">
    <location>
        <begin position="13"/>
        <end position="27"/>
    </location>
</feature>
<dbReference type="STRING" id="543526.Htur_1916"/>
<keyword evidence="3" id="KW-1185">Reference proteome</keyword>
<sequence length="276" mass="30117">MPSSATNLTPSSKRLETESHDMEDHSSHGSNDANRGDAPPGHAALGGLALAANGLRLEPSETRFEPGTPAHWTFRVTDGDGDVVTEFEEVHGRPSHLVVVRRDLTRFQHRHPELQADGTWLVEDLAVPDPGVYRAFVDVVVDGHPTTLGFDLLASGTGTHDARPDSSRRASADGYEVELLAGDVTAGERERLSFAVRRDDDPVPELEAYLGARGHLVALREGDLAYLHVHPEATAPDSGRVEFEARFPTPGRYRLFLQTKPEGNLITAQFDVRVDP</sequence>
<evidence type="ECO:0000313" key="2">
    <source>
        <dbReference type="EMBL" id="ADB60801.1"/>
    </source>
</evidence>
<dbReference type="AlphaFoldDB" id="D2RSM5"/>
<evidence type="ECO:0008006" key="4">
    <source>
        <dbReference type="Google" id="ProtNLM"/>
    </source>
</evidence>
<dbReference type="KEGG" id="htu:Htur_1916"/>
<evidence type="ECO:0000256" key="1">
    <source>
        <dbReference type="SAM" id="MobiDB-lite"/>
    </source>
</evidence>
<organism evidence="2 3">
    <name type="scientific">Haloterrigena turkmenica (strain ATCC 51198 / DSM 5511 / JCM 9101 / NCIMB 13204 / VKM B-1734 / 4k)</name>
    <name type="common">Halococcus turkmenicus</name>
    <dbReference type="NCBI Taxonomy" id="543526"/>
    <lineage>
        <taxon>Archaea</taxon>
        <taxon>Methanobacteriati</taxon>
        <taxon>Methanobacteriota</taxon>
        <taxon>Stenosarchaea group</taxon>
        <taxon>Halobacteria</taxon>
        <taxon>Halobacteriales</taxon>
        <taxon>Natrialbaceae</taxon>
        <taxon>Haloterrigena</taxon>
    </lineage>
</organism>
<dbReference type="EMBL" id="CP001860">
    <property type="protein sequence ID" value="ADB60801.1"/>
    <property type="molecule type" value="Genomic_DNA"/>
</dbReference>
<evidence type="ECO:0000313" key="3">
    <source>
        <dbReference type="Proteomes" id="UP000001903"/>
    </source>
</evidence>
<reference evidence="2 3" key="1">
    <citation type="journal article" date="2010" name="Stand. Genomic Sci.">
        <title>Complete genome sequence of Haloterrigena turkmenica type strain (4k).</title>
        <authorList>
            <person name="Saunders E."/>
            <person name="Tindall B.J."/>
            <person name="Fahnrich R."/>
            <person name="Lapidus A."/>
            <person name="Copeland A."/>
            <person name="Del Rio T.G."/>
            <person name="Lucas S."/>
            <person name="Chen F."/>
            <person name="Tice H."/>
            <person name="Cheng J.F."/>
            <person name="Han C."/>
            <person name="Detter J.C."/>
            <person name="Bruce D."/>
            <person name="Goodwin L."/>
            <person name="Chain P."/>
            <person name="Pitluck S."/>
            <person name="Pati A."/>
            <person name="Ivanova N."/>
            <person name="Mavromatis K."/>
            <person name="Chen A."/>
            <person name="Palaniappan K."/>
            <person name="Land M."/>
            <person name="Hauser L."/>
            <person name="Chang Y.J."/>
            <person name="Jeffries C.D."/>
            <person name="Brettin T."/>
            <person name="Rohde M."/>
            <person name="Goker M."/>
            <person name="Bristow J."/>
            <person name="Eisen J.A."/>
            <person name="Markowitz V."/>
            <person name="Hugenholtz P."/>
            <person name="Klenk H.P."/>
            <person name="Kyrpides N.C."/>
        </authorList>
    </citation>
    <scope>NUCLEOTIDE SEQUENCE [LARGE SCALE GENOMIC DNA]</scope>
    <source>
        <strain evidence="3">ATCC 51198 / DSM 5511 / JCM 9101 / NCIMB 13204 / VKM B-1734 / 4k</strain>
    </source>
</reference>
<dbReference type="eggNOG" id="arCOG13317">
    <property type="taxonomic scope" value="Archaea"/>
</dbReference>